<dbReference type="EMBL" id="MFKT01000029">
    <property type="protein sequence ID" value="OGG52394.1"/>
    <property type="molecule type" value="Genomic_DNA"/>
</dbReference>
<keyword evidence="2 8" id="KW-0028">Amino-acid biosynthesis</keyword>
<keyword evidence="4 8" id="KW-0808">Transferase</keyword>
<keyword evidence="1 8" id="KW-0963">Cytoplasm</keyword>
<comment type="pathway">
    <text evidence="8">Amino-acid biosynthesis; L-proline biosynthesis; L-glutamate 5-semialdehyde from L-glutamate: step 1/2.</text>
</comment>
<gene>
    <name evidence="8" type="primary">proB</name>
    <name evidence="10" type="ORF">A2851_05090</name>
</gene>
<dbReference type="FunFam" id="3.40.1160.10:FF:000006">
    <property type="entry name" value="Glutamate 5-kinase"/>
    <property type="match status" value="1"/>
</dbReference>
<dbReference type="Gene3D" id="3.40.1160.10">
    <property type="entry name" value="Acetylglutamate kinase-like"/>
    <property type="match status" value="1"/>
</dbReference>
<dbReference type="SUPFAM" id="SSF53633">
    <property type="entry name" value="Carbamate kinase-like"/>
    <property type="match status" value="1"/>
</dbReference>
<proteinExistence type="inferred from homology"/>
<dbReference type="InterPro" id="IPR015947">
    <property type="entry name" value="PUA-like_sf"/>
</dbReference>
<dbReference type="InterPro" id="IPR001048">
    <property type="entry name" value="Asp/Glu/Uridylate_kinase"/>
</dbReference>
<dbReference type="GO" id="GO:0005524">
    <property type="term" value="F:ATP binding"/>
    <property type="evidence" value="ECO:0007669"/>
    <property type="project" value="UniProtKB-KW"/>
</dbReference>
<keyword evidence="3 8" id="KW-0641">Proline biosynthesis</keyword>
<protein>
    <recommendedName>
        <fullName evidence="8">Glutamate 5-kinase</fullName>
        <ecNumber evidence="8">2.7.2.11</ecNumber>
    </recommendedName>
    <alternativeName>
        <fullName evidence="8">Gamma-glutamyl kinase</fullName>
        <shortName evidence="8">GK</shortName>
    </alternativeName>
</protein>
<dbReference type="EC" id="2.7.2.11" evidence="8"/>
<sequence>MYKRLVVKIGTNVISRNDRLAEDVVQDIVNQVVGLRAQGIEVLLITSGAIATGKGLVALHGASATAERQVFAAVGQIGLMSLYSKFFDAKGHRCGQVLVTKGDFRDKQHYANMKSCFENLLRENIIPVVNENDAISISKLVFTDNDELAGLIASQLDVDAVIFLSSVNGVLKEEVTIPEIREEDIASFERYVTDTKSTGGRGGMLTKFAIARRLMAHGITVHVVSGKRGHVLIDIVEGKPLGTKFVPTKKISAVKRRLAYSEGLSVGVVYVDAGAEKVLRSGKSNSLLPVGVRKIEGEFKKGDTIEIRNEAGKKLGYGVAQYGADEAGILVGKKGARALIHYNYMVISD</sequence>
<dbReference type="STRING" id="1798480.A2851_05090"/>
<dbReference type="InterPro" id="IPR005715">
    <property type="entry name" value="Glu_5kinase/COase_Synthase"/>
</dbReference>
<dbReference type="GO" id="GO:0003723">
    <property type="term" value="F:RNA binding"/>
    <property type="evidence" value="ECO:0007669"/>
    <property type="project" value="InterPro"/>
</dbReference>
<dbReference type="InterPro" id="IPR036974">
    <property type="entry name" value="PUA_sf"/>
</dbReference>
<feature type="binding site" evidence="8">
    <location>
        <position position="145"/>
    </location>
    <ligand>
        <name>substrate</name>
    </ligand>
</feature>
<keyword evidence="6 8" id="KW-0418">Kinase</keyword>
<dbReference type="SUPFAM" id="SSF88697">
    <property type="entry name" value="PUA domain-like"/>
    <property type="match status" value="1"/>
</dbReference>
<comment type="similarity">
    <text evidence="8">Belongs to the glutamate 5-kinase family.</text>
</comment>
<evidence type="ECO:0000256" key="4">
    <source>
        <dbReference type="ARBA" id="ARBA00022679"/>
    </source>
</evidence>
<dbReference type="NCBIfam" id="TIGR01027">
    <property type="entry name" value="proB"/>
    <property type="match status" value="1"/>
</dbReference>
<keyword evidence="5 8" id="KW-0547">Nucleotide-binding</keyword>
<dbReference type="PANTHER" id="PTHR43654">
    <property type="entry name" value="GLUTAMATE 5-KINASE"/>
    <property type="match status" value="1"/>
</dbReference>
<accession>A0A1F6CTB4</accession>
<dbReference type="InterPro" id="IPR011529">
    <property type="entry name" value="Glu_5kinase"/>
</dbReference>
<evidence type="ECO:0000313" key="10">
    <source>
        <dbReference type="EMBL" id="OGG52394.1"/>
    </source>
</evidence>
<evidence type="ECO:0000256" key="6">
    <source>
        <dbReference type="ARBA" id="ARBA00022777"/>
    </source>
</evidence>
<reference evidence="10 11" key="1">
    <citation type="journal article" date="2016" name="Nat. Commun.">
        <title>Thousands of microbial genomes shed light on interconnected biogeochemical processes in an aquifer system.</title>
        <authorList>
            <person name="Anantharaman K."/>
            <person name="Brown C.T."/>
            <person name="Hug L.A."/>
            <person name="Sharon I."/>
            <person name="Castelle C.J."/>
            <person name="Probst A.J."/>
            <person name="Thomas B.C."/>
            <person name="Singh A."/>
            <person name="Wilkins M.J."/>
            <person name="Karaoz U."/>
            <person name="Brodie E.L."/>
            <person name="Williams K.H."/>
            <person name="Hubbard S.S."/>
            <person name="Banfield J.F."/>
        </authorList>
    </citation>
    <scope>NUCLEOTIDE SEQUENCE [LARGE SCALE GENOMIC DNA]</scope>
</reference>
<dbReference type="GO" id="GO:0055129">
    <property type="term" value="P:L-proline biosynthetic process"/>
    <property type="evidence" value="ECO:0007669"/>
    <property type="project" value="UniProtKB-UniRule"/>
</dbReference>
<dbReference type="CDD" id="cd21157">
    <property type="entry name" value="PUA_G5K"/>
    <property type="match status" value="1"/>
</dbReference>
<evidence type="ECO:0000256" key="1">
    <source>
        <dbReference type="ARBA" id="ARBA00022490"/>
    </source>
</evidence>
<evidence type="ECO:0000256" key="7">
    <source>
        <dbReference type="ARBA" id="ARBA00022840"/>
    </source>
</evidence>
<dbReference type="GO" id="GO:0004349">
    <property type="term" value="F:glutamate 5-kinase activity"/>
    <property type="evidence" value="ECO:0007669"/>
    <property type="project" value="UniProtKB-UniRule"/>
</dbReference>
<organism evidence="10 11">
    <name type="scientific">Candidatus Kaiserbacteria bacterium RIFCSPHIGHO2_01_FULL_53_29</name>
    <dbReference type="NCBI Taxonomy" id="1798480"/>
    <lineage>
        <taxon>Bacteria</taxon>
        <taxon>Candidatus Kaiseribacteriota</taxon>
    </lineage>
</organism>
<evidence type="ECO:0000256" key="2">
    <source>
        <dbReference type="ARBA" id="ARBA00022605"/>
    </source>
</evidence>
<dbReference type="PANTHER" id="PTHR43654:SF1">
    <property type="entry name" value="ISOPENTENYL PHOSPHATE KINASE"/>
    <property type="match status" value="1"/>
</dbReference>
<comment type="subcellular location">
    <subcellularLocation>
        <location evidence="8">Cytoplasm</location>
    </subcellularLocation>
</comment>
<dbReference type="GO" id="GO:0005829">
    <property type="term" value="C:cytosol"/>
    <property type="evidence" value="ECO:0007669"/>
    <property type="project" value="TreeGrafter"/>
</dbReference>
<evidence type="ECO:0000259" key="9">
    <source>
        <dbReference type="SMART" id="SM00359"/>
    </source>
</evidence>
<dbReference type="PRINTS" id="PR00474">
    <property type="entry name" value="GLU5KINASE"/>
</dbReference>
<dbReference type="InterPro" id="IPR002478">
    <property type="entry name" value="PUA"/>
</dbReference>
<comment type="caution">
    <text evidence="8">Lacks conserved residue(s) required for the propagation of feature annotation.</text>
</comment>
<feature type="domain" description="PUA" evidence="9">
    <location>
        <begin position="267"/>
        <end position="345"/>
    </location>
</feature>
<comment type="caution">
    <text evidence="10">The sequence shown here is derived from an EMBL/GenBank/DDBJ whole genome shotgun (WGS) entry which is preliminary data.</text>
</comment>
<comment type="function">
    <text evidence="8">Catalyzes the transfer of a phosphate group to glutamate to form L-glutamate 5-phosphate.</text>
</comment>
<dbReference type="Pfam" id="PF01472">
    <property type="entry name" value="PUA"/>
    <property type="match status" value="1"/>
</dbReference>
<dbReference type="CDD" id="cd04242">
    <property type="entry name" value="AAK_G5K_ProB"/>
    <property type="match status" value="1"/>
</dbReference>
<dbReference type="SMART" id="SM00359">
    <property type="entry name" value="PUA"/>
    <property type="match status" value="1"/>
</dbReference>
<comment type="catalytic activity">
    <reaction evidence="8">
        <text>L-glutamate + ATP = L-glutamyl 5-phosphate + ADP</text>
        <dbReference type="Rhea" id="RHEA:14877"/>
        <dbReference type="ChEBI" id="CHEBI:29985"/>
        <dbReference type="ChEBI" id="CHEBI:30616"/>
        <dbReference type="ChEBI" id="CHEBI:58274"/>
        <dbReference type="ChEBI" id="CHEBI:456216"/>
        <dbReference type="EC" id="2.7.2.11"/>
    </reaction>
</comment>
<dbReference type="PROSITE" id="PS50890">
    <property type="entry name" value="PUA"/>
    <property type="match status" value="1"/>
</dbReference>
<keyword evidence="7 8" id="KW-0067">ATP-binding</keyword>
<evidence type="ECO:0000256" key="3">
    <source>
        <dbReference type="ARBA" id="ARBA00022650"/>
    </source>
</evidence>
<feature type="binding site" evidence="8">
    <location>
        <position position="133"/>
    </location>
    <ligand>
        <name>substrate</name>
    </ligand>
</feature>
<evidence type="ECO:0000256" key="8">
    <source>
        <dbReference type="HAMAP-Rule" id="MF_00456"/>
    </source>
</evidence>
<dbReference type="InterPro" id="IPR001057">
    <property type="entry name" value="Glu/AcGlu_kinase"/>
</dbReference>
<evidence type="ECO:0000313" key="11">
    <source>
        <dbReference type="Proteomes" id="UP000176863"/>
    </source>
</evidence>
<dbReference type="Pfam" id="PF00696">
    <property type="entry name" value="AA_kinase"/>
    <property type="match status" value="1"/>
</dbReference>
<dbReference type="InterPro" id="IPR041739">
    <property type="entry name" value="G5K_ProB"/>
</dbReference>
<dbReference type="PIRSF" id="PIRSF000729">
    <property type="entry name" value="GK"/>
    <property type="match status" value="1"/>
</dbReference>
<dbReference type="Proteomes" id="UP000176863">
    <property type="component" value="Unassembled WGS sequence"/>
</dbReference>
<dbReference type="AlphaFoldDB" id="A0A1F6CTB4"/>
<name>A0A1F6CTB4_9BACT</name>
<feature type="binding site" evidence="8">
    <location>
        <position position="8"/>
    </location>
    <ligand>
        <name>ATP</name>
        <dbReference type="ChEBI" id="CHEBI:30616"/>
    </ligand>
</feature>
<dbReference type="HAMAP" id="MF_00456">
    <property type="entry name" value="ProB"/>
    <property type="match status" value="1"/>
</dbReference>
<feature type="binding site" evidence="8">
    <location>
        <position position="47"/>
    </location>
    <ligand>
        <name>substrate</name>
    </ligand>
</feature>
<dbReference type="InterPro" id="IPR036393">
    <property type="entry name" value="AceGlu_kinase-like_sf"/>
</dbReference>
<dbReference type="UniPathway" id="UPA00098">
    <property type="reaction ID" value="UER00359"/>
</dbReference>
<evidence type="ECO:0000256" key="5">
    <source>
        <dbReference type="ARBA" id="ARBA00022741"/>
    </source>
</evidence>
<dbReference type="Gene3D" id="2.30.130.10">
    <property type="entry name" value="PUA domain"/>
    <property type="match status" value="1"/>
</dbReference>